<evidence type="ECO:0000256" key="2">
    <source>
        <dbReference type="ARBA" id="ARBA00001968"/>
    </source>
</evidence>
<accession>A0ABW3CEJ8</accession>
<evidence type="ECO:0000256" key="4">
    <source>
        <dbReference type="ARBA" id="ARBA00011233"/>
    </source>
</evidence>
<gene>
    <name evidence="13" type="ORF">ACFQ07_08975</name>
</gene>
<evidence type="ECO:0000313" key="14">
    <source>
        <dbReference type="Proteomes" id="UP001597083"/>
    </source>
</evidence>
<dbReference type="EMBL" id="JBHTIR010001278">
    <property type="protein sequence ID" value="MFD0852354.1"/>
    <property type="molecule type" value="Genomic_DNA"/>
</dbReference>
<evidence type="ECO:0000256" key="11">
    <source>
        <dbReference type="ARBA" id="ARBA00032305"/>
    </source>
</evidence>
<evidence type="ECO:0000256" key="12">
    <source>
        <dbReference type="ARBA" id="ARBA00047973"/>
    </source>
</evidence>
<evidence type="ECO:0000256" key="3">
    <source>
        <dbReference type="ARBA" id="ARBA00008621"/>
    </source>
</evidence>
<comment type="function">
    <text evidence="8">Catalyzes the aldol cleavage of 4-hydroxy-4-methyl-2-oxoglutarate (HMG) into 2 molecules of pyruvate. Also contains a secondary oxaloacetate (OAA) decarboxylase activity due to the common pyruvate enolate transition state formed following C-C bond cleavage in the retro-aldol and decarboxylation reactions.</text>
</comment>
<keyword evidence="14" id="KW-1185">Reference proteome</keyword>
<evidence type="ECO:0000256" key="9">
    <source>
        <dbReference type="ARBA" id="ARBA00029596"/>
    </source>
</evidence>
<dbReference type="PANTHER" id="PTHR33254:SF4">
    <property type="entry name" value="4-HYDROXY-4-METHYL-2-OXOGLUTARATE ALDOLASE 3-RELATED"/>
    <property type="match status" value="1"/>
</dbReference>
<reference evidence="14" key="1">
    <citation type="journal article" date="2019" name="Int. J. Syst. Evol. Microbiol.">
        <title>The Global Catalogue of Microorganisms (GCM) 10K type strain sequencing project: providing services to taxonomists for standard genome sequencing and annotation.</title>
        <authorList>
            <consortium name="The Broad Institute Genomics Platform"/>
            <consortium name="The Broad Institute Genome Sequencing Center for Infectious Disease"/>
            <person name="Wu L."/>
            <person name="Ma J."/>
        </authorList>
    </citation>
    <scope>NUCLEOTIDE SEQUENCE [LARGE SCALE GENOMIC DNA]</scope>
    <source>
        <strain evidence="14">JCM 31696</strain>
    </source>
</reference>
<comment type="caution">
    <text evidence="13">The sequence shown here is derived from an EMBL/GenBank/DDBJ whole genome shotgun (WGS) entry which is preliminary data.</text>
</comment>
<evidence type="ECO:0000313" key="13">
    <source>
        <dbReference type="EMBL" id="MFD0852354.1"/>
    </source>
</evidence>
<dbReference type="Gene3D" id="3.50.30.40">
    <property type="entry name" value="Ribonuclease E inhibitor RraA/RraA-like"/>
    <property type="match status" value="1"/>
</dbReference>
<dbReference type="Proteomes" id="UP001597083">
    <property type="component" value="Unassembled WGS sequence"/>
</dbReference>
<dbReference type="CDD" id="cd16841">
    <property type="entry name" value="RraA_family"/>
    <property type="match status" value="1"/>
</dbReference>
<evidence type="ECO:0000256" key="6">
    <source>
        <dbReference type="ARBA" id="ARBA00012947"/>
    </source>
</evidence>
<name>A0ABW3CEJ8_9ACTN</name>
<comment type="catalytic activity">
    <reaction evidence="1">
        <text>4-hydroxy-4-methyl-2-oxoglutarate = 2 pyruvate</text>
        <dbReference type="Rhea" id="RHEA:22748"/>
        <dbReference type="ChEBI" id="CHEBI:15361"/>
        <dbReference type="ChEBI" id="CHEBI:58276"/>
        <dbReference type="EC" id="4.1.3.17"/>
    </reaction>
</comment>
<comment type="similarity">
    <text evidence="3">Belongs to the class II aldolase/RraA-like family.</text>
</comment>
<dbReference type="SUPFAM" id="SSF89562">
    <property type="entry name" value="RraA-like"/>
    <property type="match status" value="1"/>
</dbReference>
<evidence type="ECO:0000256" key="8">
    <source>
        <dbReference type="ARBA" id="ARBA00025046"/>
    </source>
</evidence>
<proteinExistence type="inferred from homology"/>
<dbReference type="EC" id="4.1.1.112" evidence="6"/>
<dbReference type="EC" id="4.1.3.17" evidence="5"/>
<dbReference type="InterPro" id="IPR036704">
    <property type="entry name" value="RraA/RraA-like_sf"/>
</dbReference>
<feature type="non-terminal residue" evidence="13">
    <location>
        <position position="154"/>
    </location>
</feature>
<comment type="subunit">
    <text evidence="4">Homotrimer.</text>
</comment>
<comment type="catalytic activity">
    <reaction evidence="12">
        <text>oxaloacetate + H(+) = pyruvate + CO2</text>
        <dbReference type="Rhea" id="RHEA:15641"/>
        <dbReference type="ChEBI" id="CHEBI:15361"/>
        <dbReference type="ChEBI" id="CHEBI:15378"/>
        <dbReference type="ChEBI" id="CHEBI:16452"/>
        <dbReference type="ChEBI" id="CHEBI:16526"/>
        <dbReference type="EC" id="4.1.1.112"/>
    </reaction>
</comment>
<organism evidence="13 14">
    <name type="scientific">Actinomadura adrarensis</name>
    <dbReference type="NCBI Taxonomy" id="1819600"/>
    <lineage>
        <taxon>Bacteria</taxon>
        <taxon>Bacillati</taxon>
        <taxon>Actinomycetota</taxon>
        <taxon>Actinomycetes</taxon>
        <taxon>Streptosporangiales</taxon>
        <taxon>Thermomonosporaceae</taxon>
        <taxon>Actinomadura</taxon>
    </lineage>
</organism>
<dbReference type="PANTHER" id="PTHR33254">
    <property type="entry name" value="4-HYDROXY-4-METHYL-2-OXOGLUTARATE ALDOLASE 3-RELATED"/>
    <property type="match status" value="1"/>
</dbReference>
<comment type="cofactor">
    <cofactor evidence="2">
        <name>a divalent metal cation</name>
        <dbReference type="ChEBI" id="CHEBI:60240"/>
    </cofactor>
</comment>
<evidence type="ECO:0000256" key="10">
    <source>
        <dbReference type="ARBA" id="ARBA00030169"/>
    </source>
</evidence>
<evidence type="ECO:0000256" key="5">
    <source>
        <dbReference type="ARBA" id="ARBA00012213"/>
    </source>
</evidence>
<sequence>MTPVSAEVLSELAALETPSISDALDRLGIPGQCHGIMPLDRGFRMAGPAFTVKYADEYVEGGSVGDFVDDIAPGEVAVIANHGRLDVTVWGDLMTILARRNRVAGTVIDGVCRDLRRALELDYPLFARGNWMRTGKDRVRFEAARVPVHIGGVL</sequence>
<dbReference type="Pfam" id="PF03737">
    <property type="entry name" value="RraA-like"/>
    <property type="match status" value="1"/>
</dbReference>
<protein>
    <recommendedName>
        <fullName evidence="7">Putative 4-hydroxy-4-methyl-2-oxoglutarate aldolase</fullName>
        <ecNumber evidence="6">4.1.1.112</ecNumber>
        <ecNumber evidence="5">4.1.3.17</ecNumber>
    </recommendedName>
    <alternativeName>
        <fullName evidence="11">Oxaloacetate decarboxylase</fullName>
    </alternativeName>
    <alternativeName>
        <fullName evidence="9">Regulator of ribonuclease activity homolog</fullName>
    </alternativeName>
    <alternativeName>
        <fullName evidence="10">RraA-like protein</fullName>
    </alternativeName>
</protein>
<evidence type="ECO:0000256" key="1">
    <source>
        <dbReference type="ARBA" id="ARBA00001342"/>
    </source>
</evidence>
<evidence type="ECO:0000256" key="7">
    <source>
        <dbReference type="ARBA" id="ARBA00016549"/>
    </source>
</evidence>
<dbReference type="InterPro" id="IPR005493">
    <property type="entry name" value="RraA/RraA-like"/>
</dbReference>